<dbReference type="GO" id="GO:0005576">
    <property type="term" value="C:extracellular region"/>
    <property type="evidence" value="ECO:0007669"/>
    <property type="project" value="UniProtKB-SubCell"/>
</dbReference>
<evidence type="ECO:0000256" key="2">
    <source>
        <dbReference type="ARBA" id="ARBA00005581"/>
    </source>
</evidence>
<name>A0A9Q0J9H2_9ROSI</name>
<keyword evidence="5 6" id="KW-0732">Signal</keyword>
<evidence type="ECO:0000256" key="6">
    <source>
        <dbReference type="RuleBase" id="RU367044"/>
    </source>
</evidence>
<dbReference type="SUPFAM" id="SSF49503">
    <property type="entry name" value="Cupredoxins"/>
    <property type="match status" value="1"/>
</dbReference>
<dbReference type="PANTHER" id="PTHR31232">
    <property type="match status" value="1"/>
</dbReference>
<reference evidence="7" key="2">
    <citation type="journal article" date="2023" name="Plants (Basel)">
        <title>Annotation of the Turnera subulata (Passifloraceae) Draft Genome Reveals the S-Locus Evolved after the Divergence of Turneroideae from Passifloroideae in a Stepwise Manner.</title>
        <authorList>
            <person name="Henning P.M."/>
            <person name="Roalson E.H."/>
            <person name="Mir W."/>
            <person name="McCubbin A.G."/>
            <person name="Shore J.S."/>
        </authorList>
    </citation>
    <scope>NUCLEOTIDE SEQUENCE</scope>
    <source>
        <strain evidence="7">F60SS</strain>
    </source>
</reference>
<dbReference type="InterPro" id="IPR010264">
    <property type="entry name" value="Self-incomp_S1"/>
</dbReference>
<keyword evidence="4 6" id="KW-0964">Secreted</keyword>
<feature type="chain" id="PRO_5040548267" description="S-protein homolog" evidence="6">
    <location>
        <begin position="27"/>
        <end position="139"/>
    </location>
</feature>
<dbReference type="InterPro" id="IPR008972">
    <property type="entry name" value="Cupredoxin"/>
</dbReference>
<dbReference type="EMBL" id="JAKUCV010004969">
    <property type="protein sequence ID" value="KAJ4833368.1"/>
    <property type="molecule type" value="Genomic_DNA"/>
</dbReference>
<accession>A0A9Q0J9H2</accession>
<comment type="similarity">
    <text evidence="2 6">Belongs to the plant self-incompatibility (S1) protein family.</text>
</comment>
<feature type="signal peptide" evidence="6">
    <location>
        <begin position="1"/>
        <end position="26"/>
    </location>
</feature>
<protein>
    <recommendedName>
        <fullName evidence="6">S-protein homolog</fullName>
    </recommendedName>
</protein>
<evidence type="ECO:0000256" key="4">
    <source>
        <dbReference type="ARBA" id="ARBA00022525"/>
    </source>
</evidence>
<evidence type="ECO:0000256" key="5">
    <source>
        <dbReference type="ARBA" id="ARBA00022729"/>
    </source>
</evidence>
<proteinExistence type="inferred from homology"/>
<comment type="subcellular location">
    <subcellularLocation>
        <location evidence="1 6">Secreted</location>
    </subcellularLocation>
</comment>
<evidence type="ECO:0000256" key="1">
    <source>
        <dbReference type="ARBA" id="ARBA00004613"/>
    </source>
</evidence>
<dbReference type="Proteomes" id="UP001141552">
    <property type="component" value="Unassembled WGS sequence"/>
</dbReference>
<keyword evidence="3 6" id="KW-0713">Self-incompatibility</keyword>
<keyword evidence="8" id="KW-1185">Reference proteome</keyword>
<sequence>MSSLSRLHLLMLMLLSLLFITNMCDAGDEVEVEILNIITPEGKDVVIHCKSKDDDLGIKNLGPHQTFSFRFSPNVWGTTLFYCKFTWLGGSGWFNVYDQGRDQFRCSGQKKYSWYITPGGLCLDECAGNPEEKGCYAWK</sequence>
<comment type="caution">
    <text evidence="7">The sequence shown here is derived from an EMBL/GenBank/DDBJ whole genome shotgun (WGS) entry which is preliminary data.</text>
</comment>
<gene>
    <name evidence="7" type="ORF">Tsubulata_040576</name>
</gene>
<reference evidence="7" key="1">
    <citation type="submission" date="2022-02" db="EMBL/GenBank/DDBJ databases">
        <authorList>
            <person name="Henning P.M."/>
            <person name="McCubbin A.G."/>
            <person name="Shore J.S."/>
        </authorList>
    </citation>
    <scope>NUCLEOTIDE SEQUENCE</scope>
    <source>
        <strain evidence="7">F60SS</strain>
        <tissue evidence="7">Leaves</tissue>
    </source>
</reference>
<dbReference type="AlphaFoldDB" id="A0A9Q0J9H2"/>
<dbReference type="OrthoDB" id="1096418at2759"/>
<dbReference type="GO" id="GO:0060320">
    <property type="term" value="P:rejection of self pollen"/>
    <property type="evidence" value="ECO:0007669"/>
    <property type="project" value="UniProtKB-KW"/>
</dbReference>
<dbReference type="Pfam" id="PF05938">
    <property type="entry name" value="Self-incomp_S1"/>
    <property type="match status" value="1"/>
</dbReference>
<organism evidence="7 8">
    <name type="scientific">Turnera subulata</name>
    <dbReference type="NCBI Taxonomy" id="218843"/>
    <lineage>
        <taxon>Eukaryota</taxon>
        <taxon>Viridiplantae</taxon>
        <taxon>Streptophyta</taxon>
        <taxon>Embryophyta</taxon>
        <taxon>Tracheophyta</taxon>
        <taxon>Spermatophyta</taxon>
        <taxon>Magnoliopsida</taxon>
        <taxon>eudicotyledons</taxon>
        <taxon>Gunneridae</taxon>
        <taxon>Pentapetalae</taxon>
        <taxon>rosids</taxon>
        <taxon>fabids</taxon>
        <taxon>Malpighiales</taxon>
        <taxon>Passifloraceae</taxon>
        <taxon>Turnera</taxon>
    </lineage>
</organism>
<evidence type="ECO:0000313" key="7">
    <source>
        <dbReference type="EMBL" id="KAJ4833368.1"/>
    </source>
</evidence>
<dbReference type="PANTHER" id="PTHR31232:SF43">
    <property type="entry name" value="S-PROTEIN HOMOLOG 29-RELATED"/>
    <property type="match status" value="1"/>
</dbReference>
<evidence type="ECO:0000313" key="8">
    <source>
        <dbReference type="Proteomes" id="UP001141552"/>
    </source>
</evidence>
<evidence type="ECO:0000256" key="3">
    <source>
        <dbReference type="ARBA" id="ARBA00022471"/>
    </source>
</evidence>